<comment type="catalytic activity">
    <reaction evidence="7 8">
        <text>(1S,2R)-1-C-(indol-3-yl)glycerol 3-phosphate + L-serine = D-glyceraldehyde 3-phosphate + L-tryptophan + H2O</text>
        <dbReference type="Rhea" id="RHEA:10532"/>
        <dbReference type="ChEBI" id="CHEBI:15377"/>
        <dbReference type="ChEBI" id="CHEBI:33384"/>
        <dbReference type="ChEBI" id="CHEBI:57912"/>
        <dbReference type="ChEBI" id="CHEBI:58866"/>
        <dbReference type="ChEBI" id="CHEBI:59776"/>
        <dbReference type="EC" id="4.2.1.20"/>
    </reaction>
</comment>
<keyword evidence="3 8" id="KW-0028">Amino-acid biosynthesis</keyword>
<evidence type="ECO:0000256" key="2">
    <source>
        <dbReference type="ARBA" id="ARBA00011270"/>
    </source>
</evidence>
<dbReference type="InterPro" id="IPR011060">
    <property type="entry name" value="RibuloseP-bd_barrel"/>
</dbReference>
<keyword evidence="5 8" id="KW-0057">Aromatic amino acid biosynthesis</keyword>
<protein>
    <recommendedName>
        <fullName evidence="8">Tryptophan synthase alpha chain</fullName>
        <ecNumber evidence="8">4.2.1.20</ecNumber>
    </recommendedName>
</protein>
<dbReference type="HAMAP" id="MF_00131">
    <property type="entry name" value="Trp_synth_alpha"/>
    <property type="match status" value="1"/>
</dbReference>
<feature type="active site" description="Proton acceptor" evidence="8">
    <location>
        <position position="45"/>
    </location>
</feature>
<dbReference type="GO" id="GO:0004834">
    <property type="term" value="F:tryptophan synthase activity"/>
    <property type="evidence" value="ECO:0007669"/>
    <property type="project" value="UniProtKB-EC"/>
</dbReference>
<dbReference type="RefSeq" id="WP_013974981.1">
    <property type="nucleotide sequence ID" value="NZ_CP037939.1"/>
</dbReference>
<comment type="subunit">
    <text evidence="2 8">Tetramer of two alpha and two beta chains.</text>
</comment>
<comment type="function">
    <text evidence="8">The alpha subunit is responsible for the aldol cleavage of indoleglycerol phosphate to indole and glyceraldehyde 3-phosphate.</text>
</comment>
<sequence length="255" mass="27750">MVEKIETVLKHGKGFISFVVAGDPNFDKSADYIVALAEAGADVVEIGIAFSDPSADGETIMKADLRAAAAGSTTTKVFELVEKVRQRTQVPLVFLTYTNTVFTYGYEAFLAKMKQYEVQGIIMPDLPLEEQAEFVALAEKYQRSFIQLVTLKSGKRIPDIVKHASGFVYVVSSLGITGTRQNLSADAYDLITQINQLTDVPTAVGFGVSHPDQVSQFSNAQAVIVGSAIVKIIAAHPFDAEQYLQTFVKGMKAVW</sequence>
<evidence type="ECO:0000256" key="9">
    <source>
        <dbReference type="RuleBase" id="RU003662"/>
    </source>
</evidence>
<keyword evidence="4 8" id="KW-0822">Tryptophan biosynthesis</keyword>
<evidence type="ECO:0000256" key="1">
    <source>
        <dbReference type="ARBA" id="ARBA00004733"/>
    </source>
</evidence>
<evidence type="ECO:0000256" key="6">
    <source>
        <dbReference type="ARBA" id="ARBA00023239"/>
    </source>
</evidence>
<evidence type="ECO:0000313" key="10">
    <source>
        <dbReference type="EMBL" id="QBR47448.1"/>
    </source>
</evidence>
<dbReference type="NCBIfam" id="TIGR00262">
    <property type="entry name" value="trpA"/>
    <property type="match status" value="1"/>
</dbReference>
<accession>A0ABX5SK79</accession>
<evidence type="ECO:0000256" key="8">
    <source>
        <dbReference type="HAMAP-Rule" id="MF_00131"/>
    </source>
</evidence>
<keyword evidence="6 8" id="KW-0456">Lyase</keyword>
<evidence type="ECO:0000256" key="7">
    <source>
        <dbReference type="ARBA" id="ARBA00049047"/>
    </source>
</evidence>
<evidence type="ECO:0000256" key="3">
    <source>
        <dbReference type="ARBA" id="ARBA00022605"/>
    </source>
</evidence>
<dbReference type="InterPro" id="IPR013785">
    <property type="entry name" value="Aldolase_TIM"/>
</dbReference>
<dbReference type="CDD" id="cd04724">
    <property type="entry name" value="Tryptophan_synthase_alpha"/>
    <property type="match status" value="1"/>
</dbReference>
<feature type="active site" description="Proton acceptor" evidence="8">
    <location>
        <position position="56"/>
    </location>
</feature>
<comment type="pathway">
    <text evidence="1 8">Amino-acid biosynthesis; L-tryptophan biosynthesis; L-tryptophan from chorismate: step 5/5.</text>
</comment>
<gene>
    <name evidence="8" type="primary">trpA</name>
    <name evidence="10" type="ORF">EW139_04680</name>
</gene>
<dbReference type="Pfam" id="PF00290">
    <property type="entry name" value="Trp_syntA"/>
    <property type="match status" value="1"/>
</dbReference>
<dbReference type="Gene3D" id="3.20.20.70">
    <property type="entry name" value="Aldolase class I"/>
    <property type="match status" value="1"/>
</dbReference>
<keyword evidence="11" id="KW-1185">Reference proteome</keyword>
<proteinExistence type="inferred from homology"/>
<name>A0ABX5SK79_9LACO</name>
<organism evidence="10 11">
    <name type="scientific">Leuconostoc kimchii</name>
    <dbReference type="NCBI Taxonomy" id="136609"/>
    <lineage>
        <taxon>Bacteria</taxon>
        <taxon>Bacillati</taxon>
        <taxon>Bacillota</taxon>
        <taxon>Bacilli</taxon>
        <taxon>Lactobacillales</taxon>
        <taxon>Lactobacillaceae</taxon>
        <taxon>Leuconostoc</taxon>
    </lineage>
</organism>
<dbReference type="Proteomes" id="UP000295756">
    <property type="component" value="Chromosome"/>
</dbReference>
<comment type="similarity">
    <text evidence="8 9">Belongs to the TrpA family.</text>
</comment>
<dbReference type="EMBL" id="CP037939">
    <property type="protein sequence ID" value="QBR47448.1"/>
    <property type="molecule type" value="Genomic_DNA"/>
</dbReference>
<evidence type="ECO:0000256" key="5">
    <source>
        <dbReference type="ARBA" id="ARBA00023141"/>
    </source>
</evidence>
<dbReference type="EC" id="4.2.1.20" evidence="8"/>
<reference evidence="10 11" key="1">
    <citation type="submission" date="2019-03" db="EMBL/GenBank/DDBJ databases">
        <title>Complete Genome Sequence of Leuconostoc kimchii strain NKJ218 Isolated from Homemade Kimchi.</title>
        <authorList>
            <person name="Jung J.Y."/>
            <person name="Jin H.M."/>
            <person name="Jung J.-W."/>
            <person name="Lee S.-Y."/>
            <person name="Ryu B.-G."/>
            <person name="Han S.-S."/>
            <person name="Kang H.K."/>
            <person name="Choi H.W."/>
            <person name="Chung E.J."/>
            <person name="Choi K.-M."/>
        </authorList>
    </citation>
    <scope>NUCLEOTIDE SEQUENCE [LARGE SCALE GENOMIC DNA]</scope>
    <source>
        <strain evidence="10 11">NKJ218</strain>
    </source>
</reference>
<dbReference type="InterPro" id="IPR002028">
    <property type="entry name" value="Trp_synthase_suA"/>
</dbReference>
<dbReference type="PANTHER" id="PTHR43406:SF1">
    <property type="entry name" value="TRYPTOPHAN SYNTHASE ALPHA CHAIN, CHLOROPLASTIC"/>
    <property type="match status" value="1"/>
</dbReference>
<dbReference type="SUPFAM" id="SSF51366">
    <property type="entry name" value="Ribulose-phoshate binding barrel"/>
    <property type="match status" value="1"/>
</dbReference>
<evidence type="ECO:0000313" key="11">
    <source>
        <dbReference type="Proteomes" id="UP000295756"/>
    </source>
</evidence>
<dbReference type="PANTHER" id="PTHR43406">
    <property type="entry name" value="TRYPTOPHAN SYNTHASE, ALPHA CHAIN"/>
    <property type="match status" value="1"/>
</dbReference>
<evidence type="ECO:0000256" key="4">
    <source>
        <dbReference type="ARBA" id="ARBA00022822"/>
    </source>
</evidence>